<dbReference type="Pfam" id="PF00784">
    <property type="entry name" value="MyTH4"/>
    <property type="match status" value="1"/>
</dbReference>
<dbReference type="PANTHER" id="PTHR45876">
    <property type="entry name" value="FI04035P"/>
    <property type="match status" value="1"/>
</dbReference>
<feature type="domain" description="MyTH4" evidence="4">
    <location>
        <begin position="516"/>
        <end position="717"/>
    </location>
</feature>
<feature type="domain" description="Rho-GAP" evidence="3">
    <location>
        <begin position="734"/>
        <end position="917"/>
    </location>
</feature>
<name>A0A4Q1BUG8_TREME</name>
<accession>A0A4Q1BUG8</accession>
<dbReference type="Gene3D" id="1.25.40.530">
    <property type="entry name" value="MyTH4 domain"/>
    <property type="match status" value="1"/>
</dbReference>
<feature type="region of interest" description="Disordered" evidence="1">
    <location>
        <begin position="260"/>
        <end position="285"/>
    </location>
</feature>
<dbReference type="GO" id="GO:0007165">
    <property type="term" value="P:signal transduction"/>
    <property type="evidence" value="ECO:0007669"/>
    <property type="project" value="InterPro"/>
</dbReference>
<evidence type="ECO:0008006" key="7">
    <source>
        <dbReference type="Google" id="ProtNLM"/>
    </source>
</evidence>
<dbReference type="PROSITE" id="PS01159">
    <property type="entry name" value="WW_DOMAIN_1"/>
    <property type="match status" value="1"/>
</dbReference>
<comment type="caution">
    <text evidence="5">The sequence shown here is derived from an EMBL/GenBank/DDBJ whole genome shotgun (WGS) entry which is preliminary data.</text>
</comment>
<dbReference type="PROSITE" id="PS51016">
    <property type="entry name" value="MYTH4"/>
    <property type="match status" value="1"/>
</dbReference>
<evidence type="ECO:0000259" key="3">
    <source>
        <dbReference type="PROSITE" id="PS50238"/>
    </source>
</evidence>
<feature type="domain" description="WW" evidence="2">
    <location>
        <begin position="210"/>
        <end position="244"/>
    </location>
</feature>
<dbReference type="SUPFAM" id="SSF48350">
    <property type="entry name" value="GTPase activation domain, GAP"/>
    <property type="match status" value="1"/>
</dbReference>
<dbReference type="InterPro" id="IPR000857">
    <property type="entry name" value="MyTH4_dom"/>
</dbReference>
<dbReference type="PROSITE" id="PS50020">
    <property type="entry name" value="WW_DOMAIN_2"/>
    <property type="match status" value="1"/>
</dbReference>
<dbReference type="GO" id="GO:0005096">
    <property type="term" value="F:GTPase activator activity"/>
    <property type="evidence" value="ECO:0007669"/>
    <property type="project" value="TreeGrafter"/>
</dbReference>
<protein>
    <recommendedName>
        <fullName evidence="7">Rho GTPase activator</fullName>
    </recommendedName>
</protein>
<keyword evidence="6" id="KW-1185">Reference proteome</keyword>
<reference evidence="5 6" key="1">
    <citation type="submission" date="2016-06" db="EMBL/GenBank/DDBJ databases">
        <title>Evolution of pathogenesis and genome organization in the Tremellales.</title>
        <authorList>
            <person name="Cuomo C."/>
            <person name="Litvintseva A."/>
            <person name="Heitman J."/>
            <person name="Chen Y."/>
            <person name="Sun S."/>
            <person name="Springer D."/>
            <person name="Dromer F."/>
            <person name="Young S."/>
            <person name="Zeng Q."/>
            <person name="Chapman S."/>
            <person name="Gujja S."/>
            <person name="Saif S."/>
            <person name="Birren B."/>
        </authorList>
    </citation>
    <scope>NUCLEOTIDE SEQUENCE [LARGE SCALE GENOMIC DNA]</scope>
    <source>
        <strain evidence="5 6">ATCC 28783</strain>
    </source>
</reference>
<dbReference type="SMART" id="SM00324">
    <property type="entry name" value="RhoGAP"/>
    <property type="match status" value="1"/>
</dbReference>
<dbReference type="InterPro" id="IPR000198">
    <property type="entry name" value="RhoGAP_dom"/>
</dbReference>
<dbReference type="OrthoDB" id="437889at2759"/>
<dbReference type="SMART" id="SM00139">
    <property type="entry name" value="MyTH4"/>
    <property type="match status" value="1"/>
</dbReference>
<feature type="compositionally biased region" description="Polar residues" evidence="1">
    <location>
        <begin position="349"/>
        <end position="359"/>
    </location>
</feature>
<dbReference type="FunFam" id="1.10.555.10:FF:000045">
    <property type="entry name" value="RhoGAP domain containing protein"/>
    <property type="match status" value="1"/>
</dbReference>
<dbReference type="InterPro" id="IPR036020">
    <property type="entry name" value="WW_dom_sf"/>
</dbReference>
<feature type="compositionally biased region" description="Polar residues" evidence="1">
    <location>
        <begin position="95"/>
        <end position="106"/>
    </location>
</feature>
<feature type="compositionally biased region" description="Low complexity" evidence="1">
    <location>
        <begin position="1"/>
        <end position="17"/>
    </location>
</feature>
<dbReference type="InterPro" id="IPR038185">
    <property type="entry name" value="MyTH4_dom_sf"/>
</dbReference>
<dbReference type="GO" id="GO:0005737">
    <property type="term" value="C:cytoplasm"/>
    <property type="evidence" value="ECO:0007669"/>
    <property type="project" value="TreeGrafter"/>
</dbReference>
<dbReference type="Gene3D" id="2.20.70.10">
    <property type="match status" value="1"/>
</dbReference>
<feature type="compositionally biased region" description="Basic and acidic residues" evidence="1">
    <location>
        <begin position="62"/>
        <end position="76"/>
    </location>
</feature>
<evidence type="ECO:0000256" key="1">
    <source>
        <dbReference type="SAM" id="MobiDB-lite"/>
    </source>
</evidence>
<dbReference type="InterPro" id="IPR008936">
    <property type="entry name" value="Rho_GTPase_activation_prot"/>
</dbReference>
<feature type="compositionally biased region" description="Pro residues" evidence="1">
    <location>
        <begin position="428"/>
        <end position="438"/>
    </location>
</feature>
<dbReference type="STRING" id="5217.A0A4Q1BUG8"/>
<dbReference type="SUPFAM" id="SSF51045">
    <property type="entry name" value="WW domain"/>
    <property type="match status" value="1"/>
</dbReference>
<sequence length="932" mass="101972">MTTITTPPHTPSYHTPNSSPPQPLSLSPTSTPAFPSSGPSTLTPPDYSSIDSSPDPAGQSAKSREKRAIRDRHREEEEQLLARRLGNPTLDPKSNYLQPDNLSGSDSDSHTVRPKDQSTQLSGRSPPTPITPAKNGAQDQKQAIGHRGFLPPGMDVRDALSRCEDPTLGWSLQFWVTIADPLTHHVFFACPASGQCSWDPPVGAFVVPRSPDGEWWELADTTRKNRSYYYNTLTGKTQWTRPGGDAFVIPLGLIQKNALPPRPDGSDVITPSKRQSRLTPRKDRASVMSPLRMPSTHVISQLSASASIHSQDTPSSTIQSALGDIPIATHFPEPQPYSSPARGARAKVASSTGALSPPQNGFPPRSPLVTVDEGSGTETDRSDGSGWWGRRKSNALTGILGSPLKGRTKKDLAMIPLSDSEDASEGRSPPPEVSPPIPIKDSQSKSLPNIGAAEPIFVESRVRTKRLSTGWHPLLPADISKAIQSFQGTNSAHKYFATQRSGVLRQKVPLERIMEWQKSPISSPLLVLSRARHKDALNTFKVIQHVMGERDRHVEGAKVVHASSSSRNLAQIALGRNKNVPAGIDGGAGRGKGAESGNEDMNEKMVVLEEIRWLIQLAVSNGEMRDEVYCQLVKQLTKNPDRDSVVLGFQLFCVLVNAFGPSQNFESFVQNFLKSHVGQEENGVGVMADYCLSKLQVMATQGGRGRVLTVGEIEHASDGAFYPSVYGESLDRIMDLQERSYPDAMVPVILPFLAERIVSLGGMECEGIFRIPGDGDSVSELRSRMDRGHYQLQGIDDPHVAASLYKLWLRELEEPVVPTNMYNDALSSSRTPSQAIAFVSTLPTNHKRVLIFVISFAQVFLRPEVVERTKMNAGNLARVLAPNILRTTSSDLTTVYTNATFEAKFILHLLEHLNCRSVDSEYKGYVLSKDEP</sequence>
<proteinExistence type="predicted"/>
<organism evidence="5 6">
    <name type="scientific">Tremella mesenterica</name>
    <name type="common">Jelly fungus</name>
    <dbReference type="NCBI Taxonomy" id="5217"/>
    <lineage>
        <taxon>Eukaryota</taxon>
        <taxon>Fungi</taxon>
        <taxon>Dikarya</taxon>
        <taxon>Basidiomycota</taxon>
        <taxon>Agaricomycotina</taxon>
        <taxon>Tremellomycetes</taxon>
        <taxon>Tremellales</taxon>
        <taxon>Tremellaceae</taxon>
        <taxon>Tremella</taxon>
    </lineage>
</organism>
<dbReference type="VEuPathDB" id="FungiDB:TREMEDRAFT_38591"/>
<evidence type="ECO:0000313" key="5">
    <source>
        <dbReference type="EMBL" id="RXK41670.1"/>
    </source>
</evidence>
<feature type="compositionally biased region" description="Basic and acidic residues" evidence="1">
    <location>
        <begin position="107"/>
        <end position="116"/>
    </location>
</feature>
<dbReference type="Gene3D" id="1.10.555.10">
    <property type="entry name" value="Rho GTPase activation protein"/>
    <property type="match status" value="1"/>
</dbReference>
<evidence type="ECO:0000259" key="2">
    <source>
        <dbReference type="PROSITE" id="PS50020"/>
    </source>
</evidence>
<feature type="region of interest" description="Disordered" evidence="1">
    <location>
        <begin position="327"/>
        <end position="391"/>
    </location>
</feature>
<evidence type="ECO:0000259" key="4">
    <source>
        <dbReference type="PROSITE" id="PS51016"/>
    </source>
</evidence>
<dbReference type="InParanoid" id="A0A4Q1BUG8"/>
<feature type="compositionally biased region" description="Low complexity" evidence="1">
    <location>
        <begin position="24"/>
        <end position="56"/>
    </location>
</feature>
<evidence type="ECO:0000313" key="6">
    <source>
        <dbReference type="Proteomes" id="UP000289152"/>
    </source>
</evidence>
<dbReference type="AlphaFoldDB" id="A0A4Q1BUG8"/>
<dbReference type="GO" id="GO:0005856">
    <property type="term" value="C:cytoskeleton"/>
    <property type="evidence" value="ECO:0007669"/>
    <property type="project" value="InterPro"/>
</dbReference>
<dbReference type="Proteomes" id="UP000289152">
    <property type="component" value="Unassembled WGS sequence"/>
</dbReference>
<feature type="region of interest" description="Disordered" evidence="1">
    <location>
        <begin position="1"/>
        <end position="149"/>
    </location>
</feature>
<dbReference type="EMBL" id="SDIL01000006">
    <property type="protein sequence ID" value="RXK41670.1"/>
    <property type="molecule type" value="Genomic_DNA"/>
</dbReference>
<dbReference type="Pfam" id="PF00620">
    <property type="entry name" value="RhoGAP"/>
    <property type="match status" value="1"/>
</dbReference>
<dbReference type="PANTHER" id="PTHR45876:SF8">
    <property type="entry name" value="FI04035P"/>
    <property type="match status" value="1"/>
</dbReference>
<dbReference type="CDD" id="cd00201">
    <property type="entry name" value="WW"/>
    <property type="match status" value="1"/>
</dbReference>
<dbReference type="InterPro" id="IPR001202">
    <property type="entry name" value="WW_dom"/>
</dbReference>
<feature type="region of interest" description="Disordered" evidence="1">
    <location>
        <begin position="418"/>
        <end position="448"/>
    </location>
</feature>
<dbReference type="PROSITE" id="PS50238">
    <property type="entry name" value="RHOGAP"/>
    <property type="match status" value="1"/>
</dbReference>
<gene>
    <name evidence="5" type="ORF">M231_00905</name>
</gene>